<feature type="domain" description="Class II aldolase/adducin N-terminal" evidence="3">
    <location>
        <begin position="8"/>
        <end position="185"/>
    </location>
</feature>
<dbReference type="Gene3D" id="3.40.225.10">
    <property type="entry name" value="Class II aldolase/adducin N-terminal domain"/>
    <property type="match status" value="1"/>
</dbReference>
<dbReference type="GO" id="GO:0005829">
    <property type="term" value="C:cytosol"/>
    <property type="evidence" value="ECO:0007669"/>
    <property type="project" value="TreeGrafter"/>
</dbReference>
<dbReference type="PANTHER" id="PTHR22789">
    <property type="entry name" value="FUCULOSE PHOSPHATE ALDOLASE"/>
    <property type="match status" value="1"/>
</dbReference>
<evidence type="ECO:0000256" key="1">
    <source>
        <dbReference type="ARBA" id="ARBA00022723"/>
    </source>
</evidence>
<dbReference type="InterPro" id="IPR001303">
    <property type="entry name" value="Aldolase_II/adducin_N"/>
</dbReference>
<dbReference type="Proteomes" id="UP000422764">
    <property type="component" value="Chromosome"/>
</dbReference>
<dbReference type="GO" id="GO:0046872">
    <property type="term" value="F:metal ion binding"/>
    <property type="evidence" value="ECO:0007669"/>
    <property type="project" value="UniProtKB-KW"/>
</dbReference>
<sequence>MSLKELKEELLETAKVSYNLGLVAGTSGNVSAYDNEIDAMVITPSSIPYDTMTLEDLVVLKLDGKIIEGYNEPSSEWKMHAKIYTERKDIKSILHTHSPYATGFAVCHEKIPVILIEMVPYIGGDVPVAKFGMPGTESIGIEALKVLKERKACLLSNHGTLAIGETINKALTSAIYLEDAAKIYHIAKNSGEVKVLSDEEVNAMKNS</sequence>
<gene>
    <name evidence="4" type="ORF">GOM49_03930</name>
</gene>
<dbReference type="GO" id="GO:0019323">
    <property type="term" value="P:pentose catabolic process"/>
    <property type="evidence" value="ECO:0007669"/>
    <property type="project" value="TreeGrafter"/>
</dbReference>
<dbReference type="PANTHER" id="PTHR22789:SF0">
    <property type="entry name" value="3-OXO-TETRONATE 4-PHOSPHATE DECARBOXYLASE-RELATED"/>
    <property type="match status" value="1"/>
</dbReference>
<accession>A0A6I6EZD9</accession>
<dbReference type="InterPro" id="IPR050197">
    <property type="entry name" value="Aldolase_class_II_sugar_metab"/>
</dbReference>
<dbReference type="Pfam" id="PF00596">
    <property type="entry name" value="Aldolase_II"/>
    <property type="match status" value="1"/>
</dbReference>
<evidence type="ECO:0000313" key="5">
    <source>
        <dbReference type="Proteomes" id="UP000422764"/>
    </source>
</evidence>
<keyword evidence="1" id="KW-0479">Metal-binding</keyword>
<organism evidence="4 5">
    <name type="scientific">Clostridium bovifaecis</name>
    <dbReference type="NCBI Taxonomy" id="2184719"/>
    <lineage>
        <taxon>Bacteria</taxon>
        <taxon>Bacillati</taxon>
        <taxon>Bacillota</taxon>
        <taxon>Clostridia</taxon>
        <taxon>Eubacteriales</taxon>
        <taxon>Clostridiaceae</taxon>
        <taxon>Clostridium</taxon>
    </lineage>
</organism>
<protein>
    <submittedName>
        <fullName evidence="4">Class II aldolase/adducin family protein</fullName>
    </submittedName>
</protein>
<evidence type="ECO:0000256" key="2">
    <source>
        <dbReference type="ARBA" id="ARBA00023239"/>
    </source>
</evidence>
<name>A0A6I6EZD9_9CLOT</name>
<keyword evidence="2" id="KW-0456">Lyase</keyword>
<proteinExistence type="predicted"/>
<dbReference type="AlphaFoldDB" id="A0A6I6EZD9"/>
<evidence type="ECO:0000313" key="4">
    <source>
        <dbReference type="EMBL" id="QGU94364.1"/>
    </source>
</evidence>
<dbReference type="InterPro" id="IPR036409">
    <property type="entry name" value="Aldolase_II/adducin_N_sf"/>
</dbReference>
<keyword evidence="5" id="KW-1185">Reference proteome</keyword>
<evidence type="ECO:0000259" key="3">
    <source>
        <dbReference type="SMART" id="SM01007"/>
    </source>
</evidence>
<dbReference type="GO" id="GO:0016832">
    <property type="term" value="F:aldehyde-lyase activity"/>
    <property type="evidence" value="ECO:0007669"/>
    <property type="project" value="TreeGrafter"/>
</dbReference>
<reference evidence="4 5" key="1">
    <citation type="submission" date="2019-12" db="EMBL/GenBank/DDBJ databases">
        <title>Genome sequenceing of Clostridium bovifaecis.</title>
        <authorList>
            <person name="Yao Y."/>
        </authorList>
    </citation>
    <scope>NUCLEOTIDE SEQUENCE [LARGE SCALE GENOMIC DNA]</scope>
    <source>
        <strain evidence="4 5">BXX</strain>
    </source>
</reference>
<dbReference type="EMBL" id="CP046522">
    <property type="protein sequence ID" value="QGU94364.1"/>
    <property type="molecule type" value="Genomic_DNA"/>
</dbReference>
<dbReference type="SMART" id="SM01007">
    <property type="entry name" value="Aldolase_II"/>
    <property type="match status" value="1"/>
</dbReference>
<dbReference type="SUPFAM" id="SSF53639">
    <property type="entry name" value="AraD/HMP-PK domain-like"/>
    <property type="match status" value="1"/>
</dbReference>